<dbReference type="InterPro" id="IPR050646">
    <property type="entry name" value="Cas1"/>
</dbReference>
<evidence type="ECO:0000256" key="4">
    <source>
        <dbReference type="ARBA" id="ARBA00022801"/>
    </source>
</evidence>
<dbReference type="Gene3D" id="1.20.120.920">
    <property type="entry name" value="CRISPR-associated endonuclease Cas1, C-terminal domain"/>
    <property type="match status" value="1"/>
</dbReference>
<dbReference type="Gene3D" id="3.100.10.20">
    <property type="entry name" value="CRISPR-associated endonuclease Cas1, N-terminal domain"/>
    <property type="match status" value="1"/>
</dbReference>
<dbReference type="CDD" id="cd09721">
    <property type="entry name" value="Cas1_I-C"/>
    <property type="match status" value="1"/>
</dbReference>
<dbReference type="GO" id="GO:0046872">
    <property type="term" value="F:metal ion binding"/>
    <property type="evidence" value="ECO:0007669"/>
    <property type="project" value="UniProtKB-UniRule"/>
</dbReference>
<keyword evidence="5 10" id="KW-0460">Magnesium</keyword>
<dbReference type="AlphaFoldDB" id="A0A2H3NJK2"/>
<dbReference type="InterPro" id="IPR002729">
    <property type="entry name" value="CRISPR-assoc_Cas1"/>
</dbReference>
<reference evidence="11 12" key="1">
    <citation type="submission" date="2017-10" db="EMBL/GenBank/DDBJ databases">
        <title>Draft genome of Longimonas halophila.</title>
        <authorList>
            <person name="Goh K.M."/>
            <person name="Shamsir M.S."/>
            <person name="Lim S.W."/>
        </authorList>
    </citation>
    <scope>NUCLEOTIDE SEQUENCE [LARGE SCALE GENOMIC DNA]</scope>
    <source>
        <strain evidence="11 12">KCTC 42399</strain>
    </source>
</reference>
<keyword evidence="7 10" id="KW-0238">DNA-binding</keyword>
<evidence type="ECO:0000256" key="9">
    <source>
        <dbReference type="ARBA" id="ARBA00038592"/>
    </source>
</evidence>
<evidence type="ECO:0000256" key="5">
    <source>
        <dbReference type="ARBA" id="ARBA00022842"/>
    </source>
</evidence>
<comment type="caution">
    <text evidence="11">The sequence shown here is derived from an EMBL/GenBank/DDBJ whole genome shotgun (WGS) entry which is preliminary data.</text>
</comment>
<feature type="binding site" evidence="10">
    <location>
        <position position="234"/>
    </location>
    <ligand>
        <name>Mn(2+)</name>
        <dbReference type="ChEBI" id="CHEBI:29035"/>
    </ligand>
</feature>
<keyword evidence="4 10" id="KW-0378">Hydrolase</keyword>
<evidence type="ECO:0000256" key="10">
    <source>
        <dbReference type="HAMAP-Rule" id="MF_01470"/>
    </source>
</evidence>
<organism evidence="11 12">
    <name type="scientific">Longimonas halophila</name>
    <dbReference type="NCBI Taxonomy" id="1469170"/>
    <lineage>
        <taxon>Bacteria</taxon>
        <taxon>Pseudomonadati</taxon>
        <taxon>Rhodothermota</taxon>
        <taxon>Rhodothermia</taxon>
        <taxon>Rhodothermales</taxon>
        <taxon>Salisaetaceae</taxon>
        <taxon>Longimonas</taxon>
    </lineage>
</organism>
<dbReference type="OrthoDB" id="9803119at2"/>
<evidence type="ECO:0000313" key="11">
    <source>
        <dbReference type="EMBL" id="PEN05660.1"/>
    </source>
</evidence>
<keyword evidence="1 10" id="KW-0540">Nuclease</keyword>
<sequence length="343" mass="38415">MRQLLNTLYVTTEPSYLRLDHDTVRLEVEGDKKAQIPLHHLGAIVCFGNVLVTPALMGRCAADGRAVVFMSHTGRFRARVQGPQSGNVLLRQAQYEQAESEADRAAIARACVAGKVQNSRRMVVRAARSVDDDDRQADLHSTAKRMARTLDTLESATDPNAIRGLEGEAAKTYFDVLSHHIRQQRDAFQMNGRSRRPPRDRFNAVLSFLYTLLLNDCVSAAEGVGLDPQMGFLHRPRPGRPSLALDLMEELRAPVADRLALTLINRRQLTPDDFRTPDGGAVLLNDDGRKTVITAYQERKQQTVTHPFLDQSMEIGLIPHAQSRLLARTLRGDMETYIPYLVR</sequence>
<dbReference type="GO" id="GO:0003677">
    <property type="term" value="F:DNA binding"/>
    <property type="evidence" value="ECO:0007669"/>
    <property type="project" value="UniProtKB-KW"/>
</dbReference>
<dbReference type="GO" id="GO:0004520">
    <property type="term" value="F:DNA endonuclease activity"/>
    <property type="evidence" value="ECO:0007669"/>
    <property type="project" value="InterPro"/>
</dbReference>
<dbReference type="NCBIfam" id="TIGR03640">
    <property type="entry name" value="cas1_DVULG"/>
    <property type="match status" value="1"/>
</dbReference>
<name>A0A2H3NJK2_9BACT</name>
<dbReference type="GO" id="GO:0016787">
    <property type="term" value="F:hydrolase activity"/>
    <property type="evidence" value="ECO:0007669"/>
    <property type="project" value="UniProtKB-KW"/>
</dbReference>
<evidence type="ECO:0000313" key="12">
    <source>
        <dbReference type="Proteomes" id="UP000221024"/>
    </source>
</evidence>
<feature type="binding site" evidence="10">
    <location>
        <position position="166"/>
    </location>
    <ligand>
        <name>Mn(2+)</name>
        <dbReference type="ChEBI" id="CHEBI:29035"/>
    </ligand>
</feature>
<dbReference type="PANTHER" id="PTHR34353">
    <property type="entry name" value="CRISPR-ASSOCIATED ENDONUCLEASE CAS1 1"/>
    <property type="match status" value="1"/>
</dbReference>
<dbReference type="EC" id="3.1.-.-" evidence="10"/>
<dbReference type="RefSeq" id="WP_098062915.1">
    <property type="nucleotide sequence ID" value="NZ_PDEP01000012.1"/>
</dbReference>
<evidence type="ECO:0000256" key="1">
    <source>
        <dbReference type="ARBA" id="ARBA00022722"/>
    </source>
</evidence>
<protein>
    <recommendedName>
        <fullName evidence="10">CRISPR-associated endonuclease Cas1</fullName>
        <ecNumber evidence="10">3.1.-.-</ecNumber>
    </recommendedName>
</protein>
<evidence type="ECO:0000256" key="7">
    <source>
        <dbReference type="ARBA" id="ARBA00023125"/>
    </source>
</evidence>
<proteinExistence type="inferred from homology"/>
<keyword evidence="2 10" id="KW-0479">Metal-binding</keyword>
<dbReference type="InterPro" id="IPR042206">
    <property type="entry name" value="CRISPR-assoc_Cas1_C"/>
</dbReference>
<comment type="cofactor">
    <cofactor evidence="10">
        <name>Mg(2+)</name>
        <dbReference type="ChEBI" id="CHEBI:18420"/>
    </cofactor>
    <cofactor evidence="10">
        <name>Mn(2+)</name>
        <dbReference type="ChEBI" id="CHEBI:29035"/>
    </cofactor>
</comment>
<gene>
    <name evidence="10" type="primary">cas1</name>
    <name evidence="11" type="ORF">CRI93_12165</name>
</gene>
<keyword evidence="8 10" id="KW-0464">Manganese</keyword>
<dbReference type="NCBIfam" id="TIGR00287">
    <property type="entry name" value="cas1"/>
    <property type="match status" value="1"/>
</dbReference>
<keyword evidence="3 10" id="KW-0255">Endonuclease</keyword>
<evidence type="ECO:0000256" key="8">
    <source>
        <dbReference type="ARBA" id="ARBA00023211"/>
    </source>
</evidence>
<dbReference type="PANTHER" id="PTHR34353:SF2">
    <property type="entry name" value="CRISPR-ASSOCIATED ENDONUCLEASE CAS1 1"/>
    <property type="match status" value="1"/>
</dbReference>
<keyword evidence="12" id="KW-1185">Reference proteome</keyword>
<dbReference type="InterPro" id="IPR042211">
    <property type="entry name" value="CRISPR-assoc_Cas1_N"/>
</dbReference>
<dbReference type="Proteomes" id="UP000221024">
    <property type="component" value="Unassembled WGS sequence"/>
</dbReference>
<dbReference type="GO" id="GO:0043571">
    <property type="term" value="P:maintenance of CRISPR repeat elements"/>
    <property type="evidence" value="ECO:0007669"/>
    <property type="project" value="UniProtKB-UniRule"/>
</dbReference>
<dbReference type="InterPro" id="IPR019856">
    <property type="entry name" value="CRISPR-assoc_Cas1_DVULG"/>
</dbReference>
<feature type="binding site" evidence="10">
    <location>
        <position position="249"/>
    </location>
    <ligand>
        <name>Mn(2+)</name>
        <dbReference type="ChEBI" id="CHEBI:29035"/>
    </ligand>
</feature>
<dbReference type="Pfam" id="PF01867">
    <property type="entry name" value="Cas_Cas1"/>
    <property type="match status" value="1"/>
</dbReference>
<keyword evidence="6 10" id="KW-0051">Antiviral defense</keyword>
<evidence type="ECO:0000256" key="2">
    <source>
        <dbReference type="ARBA" id="ARBA00022723"/>
    </source>
</evidence>
<comment type="subunit">
    <text evidence="9 10">Homodimer, forms a heterotetramer with a Cas2 homodimer.</text>
</comment>
<comment type="function">
    <text evidence="10">CRISPR (clustered regularly interspaced short palindromic repeat), is an adaptive immune system that provides protection against mobile genetic elements (viruses, transposable elements and conjugative plasmids). CRISPR clusters contain spacers, sequences complementary to antecedent mobile elements, and target invading nucleic acids. CRISPR clusters are transcribed and processed into CRISPR RNA (crRNA). Acts as a dsDNA endonuclease. Involved in the integration of spacer DNA into the CRISPR cassette.</text>
</comment>
<dbReference type="HAMAP" id="MF_01470">
    <property type="entry name" value="Cas1"/>
    <property type="match status" value="1"/>
</dbReference>
<comment type="similarity">
    <text evidence="10">Belongs to the CRISPR-associated endonuclease Cas1 family.</text>
</comment>
<dbReference type="EMBL" id="PDEP01000012">
    <property type="protein sequence ID" value="PEN05660.1"/>
    <property type="molecule type" value="Genomic_DNA"/>
</dbReference>
<evidence type="ECO:0000256" key="3">
    <source>
        <dbReference type="ARBA" id="ARBA00022759"/>
    </source>
</evidence>
<evidence type="ECO:0000256" key="6">
    <source>
        <dbReference type="ARBA" id="ARBA00023118"/>
    </source>
</evidence>
<dbReference type="GO" id="GO:0051607">
    <property type="term" value="P:defense response to virus"/>
    <property type="evidence" value="ECO:0007669"/>
    <property type="project" value="UniProtKB-UniRule"/>
</dbReference>
<accession>A0A2H3NJK2</accession>